<dbReference type="STRING" id="210143.A0A1R3IAH2"/>
<dbReference type="Gene3D" id="3.90.550.50">
    <property type="match status" value="1"/>
</dbReference>
<protein>
    <recommendedName>
        <fullName evidence="4">Fringe-related protein</fullName>
    </recommendedName>
</protein>
<dbReference type="OrthoDB" id="421979at2759"/>
<evidence type="ECO:0000313" key="2">
    <source>
        <dbReference type="EMBL" id="OMO79575.1"/>
    </source>
</evidence>
<feature type="transmembrane region" description="Helical" evidence="1">
    <location>
        <begin position="39"/>
        <end position="59"/>
    </location>
</feature>
<organism evidence="2 3">
    <name type="scientific">Corchorus capsularis</name>
    <name type="common">Jute</name>
    <dbReference type="NCBI Taxonomy" id="210143"/>
    <lineage>
        <taxon>Eukaryota</taxon>
        <taxon>Viridiplantae</taxon>
        <taxon>Streptophyta</taxon>
        <taxon>Embryophyta</taxon>
        <taxon>Tracheophyta</taxon>
        <taxon>Spermatophyta</taxon>
        <taxon>Magnoliopsida</taxon>
        <taxon>eudicotyledons</taxon>
        <taxon>Gunneridae</taxon>
        <taxon>Pentapetalae</taxon>
        <taxon>rosids</taxon>
        <taxon>malvids</taxon>
        <taxon>Malvales</taxon>
        <taxon>Malvaceae</taxon>
        <taxon>Grewioideae</taxon>
        <taxon>Apeibeae</taxon>
        <taxon>Corchorus</taxon>
    </lineage>
</organism>
<name>A0A1R3IAH2_COCAP</name>
<dbReference type="EMBL" id="AWWV01010377">
    <property type="protein sequence ID" value="OMO79575.1"/>
    <property type="molecule type" value="Genomic_DNA"/>
</dbReference>
<dbReference type="InterPro" id="IPR006740">
    <property type="entry name" value="DUF604"/>
</dbReference>
<dbReference type="Pfam" id="PF04646">
    <property type="entry name" value="DUF604"/>
    <property type="match status" value="1"/>
</dbReference>
<gene>
    <name evidence="2" type="ORF">CCACVL1_13572</name>
</gene>
<comment type="caution">
    <text evidence="2">The sequence shown here is derived from an EMBL/GenBank/DDBJ whole genome shotgun (WGS) entry which is preliminary data.</text>
</comment>
<keyword evidence="1" id="KW-1133">Transmembrane helix</keyword>
<sequence length="553" mass="63333">MKDNSKKDSEKVVWDQIQMRSPSGNPLVSGPSTRPIPKLMVWFFLFISVTYVVYTLKLLTTSAQQTCDESPFISSFHRTSLLLNKTTNLTSSTSISTSAPLVLNQTEEIATATAAPHREVREKLPVVVEVEKAAVPKPKPTEIHDVVFGIAASSKLWQQRKEYIKIWYRPEQMRGVVWLDDRVKYSPEDKKTLPPVRVSSDTSNFAYTNRQGHRSAIRISRIVTETLRMKHDNVRWFVMGDDDTVFITDNLVRILNKYDHNQFYYIGSLSESHIQNIFFSYGMAYGGGGFAISYPLAKALSKMQDRCIQRYPGLYGSDDRMQACMAELGVPLTKELGFHQYDVYGNLFGLLAAHPVTPLVSLHHLDVVEPIFPNATRVEALQKLMSPVKLDSAGIMQQSICYDKARSWTISVSWGFAVQVFRGIFSPREMEMPSRTFLNWYRRADYTAYAFNTRPVSRNPCQKPFMFYMSSARMDPELNKTVSEYERHRIPHPPCRWRMADPDELDRVIVNKKPDPQLWSRSPRRNCCRVMETKEGTMVVNVGVCKDGEVSEI</sequence>
<evidence type="ECO:0000256" key="1">
    <source>
        <dbReference type="SAM" id="Phobius"/>
    </source>
</evidence>
<evidence type="ECO:0000313" key="3">
    <source>
        <dbReference type="Proteomes" id="UP000188268"/>
    </source>
</evidence>
<keyword evidence="1" id="KW-0472">Membrane</keyword>
<dbReference type="AlphaFoldDB" id="A0A1R3IAH2"/>
<accession>A0A1R3IAH2</accession>
<dbReference type="OMA" id="VVWDQIQ"/>
<proteinExistence type="predicted"/>
<dbReference type="FunFam" id="3.90.550.50:FF:000006">
    <property type="entry name" value="Fringe-related protein-like"/>
    <property type="match status" value="1"/>
</dbReference>
<dbReference type="Gramene" id="OMO79575">
    <property type="protein sequence ID" value="OMO79575"/>
    <property type="gene ID" value="CCACVL1_13572"/>
</dbReference>
<keyword evidence="1" id="KW-0812">Transmembrane</keyword>
<reference evidence="2 3" key="1">
    <citation type="submission" date="2013-09" db="EMBL/GenBank/DDBJ databases">
        <title>Corchorus capsularis genome sequencing.</title>
        <authorList>
            <person name="Alam M."/>
            <person name="Haque M.S."/>
            <person name="Islam M.S."/>
            <person name="Emdad E.M."/>
            <person name="Islam M.M."/>
            <person name="Ahmed B."/>
            <person name="Halim A."/>
            <person name="Hossen Q.M.M."/>
            <person name="Hossain M.Z."/>
            <person name="Ahmed R."/>
            <person name="Khan M.M."/>
            <person name="Islam R."/>
            <person name="Rashid M.M."/>
            <person name="Khan S.A."/>
            <person name="Rahman M.S."/>
            <person name="Alam M."/>
        </authorList>
    </citation>
    <scope>NUCLEOTIDE SEQUENCE [LARGE SCALE GENOMIC DNA]</scope>
    <source>
        <strain evidence="3">cv. CVL-1</strain>
        <tissue evidence="2">Whole seedling</tissue>
    </source>
</reference>
<dbReference type="Proteomes" id="UP000188268">
    <property type="component" value="Unassembled WGS sequence"/>
</dbReference>
<evidence type="ECO:0008006" key="4">
    <source>
        <dbReference type="Google" id="ProtNLM"/>
    </source>
</evidence>
<keyword evidence="3" id="KW-1185">Reference proteome</keyword>
<dbReference type="PANTHER" id="PTHR10811">
    <property type="entry name" value="FRINGE-RELATED"/>
    <property type="match status" value="1"/>
</dbReference>